<accession>A0A8J6ABW0</accession>
<feature type="non-terminal residue" evidence="3">
    <location>
        <position position="1"/>
    </location>
</feature>
<dbReference type="GO" id="GO:0008375">
    <property type="term" value="F:acetylglucosaminyltransferase activity"/>
    <property type="evidence" value="ECO:0007669"/>
    <property type="project" value="TreeGrafter"/>
</dbReference>
<dbReference type="PANTHER" id="PTHR11062:SF97">
    <property type="entry name" value="EXOSTOSIN-1"/>
    <property type="match status" value="1"/>
</dbReference>
<gene>
    <name evidence="3" type="ORF">J0S82_019312</name>
</gene>
<sequence>YDYREMLHNATFCLVPRGRRLGSFRFLEALQAEAQQSRGAPSQPSDSESAVSGPCGSEACVDAPLPLPLALQSYLLLSCPHFPLEGEASLPRLRESTCCQLCPVTPCLHGALLCTFLCLCVCPMLPTSAILSCKSFLESLFYVLAVLRSTLPLVFSQPLGVCGGQSVLWFGLKIMWNQNFVMSLGFQPVMSLHRQHVETAMARVIHTEGKKSDVCRAGGKHARIHAIKELPVIELVLLVSLLGMAPAVTAPTHEVLSFAQAACVPVMLSNGWELPFSEVINWNQAAVIGDERLLLQVREGLWPSTDQWIIATFVQTFREDESKSSGPAVVTLQRTPVPVTLQHTPVPVTLERTPVPVTLEHTPVPVTPELTPVPVTWEHTPIPS</sequence>
<keyword evidence="4" id="KW-1185">Reference proteome</keyword>
<proteinExistence type="inferred from homology"/>
<comment type="similarity">
    <text evidence="1">Belongs to the glycosyltransferase 47 family.</text>
</comment>
<dbReference type="GO" id="GO:0015020">
    <property type="term" value="F:glucuronosyltransferase activity"/>
    <property type="evidence" value="ECO:0007669"/>
    <property type="project" value="TreeGrafter"/>
</dbReference>
<dbReference type="AlphaFoldDB" id="A0A8J6ABW0"/>
<organism evidence="3 4">
    <name type="scientific">Galemys pyrenaicus</name>
    <name type="common">Iberian desman</name>
    <name type="synonym">Pyrenean desman</name>
    <dbReference type="NCBI Taxonomy" id="202257"/>
    <lineage>
        <taxon>Eukaryota</taxon>
        <taxon>Metazoa</taxon>
        <taxon>Chordata</taxon>
        <taxon>Craniata</taxon>
        <taxon>Vertebrata</taxon>
        <taxon>Euteleostomi</taxon>
        <taxon>Mammalia</taxon>
        <taxon>Eutheria</taxon>
        <taxon>Laurasiatheria</taxon>
        <taxon>Eulipotyphla</taxon>
        <taxon>Talpidae</taxon>
        <taxon>Galemys</taxon>
    </lineage>
</organism>
<evidence type="ECO:0000256" key="1">
    <source>
        <dbReference type="ARBA" id="ARBA00010271"/>
    </source>
</evidence>
<evidence type="ECO:0000313" key="4">
    <source>
        <dbReference type="Proteomes" id="UP000700334"/>
    </source>
</evidence>
<dbReference type="PANTHER" id="PTHR11062">
    <property type="entry name" value="EXOSTOSIN HEPARAN SULFATE GLYCOSYLTRANSFERASE -RELATED"/>
    <property type="match status" value="1"/>
</dbReference>
<dbReference type="EMBL" id="JAGFMF010011709">
    <property type="protein sequence ID" value="KAG8515535.1"/>
    <property type="molecule type" value="Genomic_DNA"/>
</dbReference>
<dbReference type="OrthoDB" id="5954868at2759"/>
<dbReference type="InterPro" id="IPR040911">
    <property type="entry name" value="Exostosin_GT47"/>
</dbReference>
<dbReference type="GO" id="GO:0005794">
    <property type="term" value="C:Golgi apparatus"/>
    <property type="evidence" value="ECO:0007669"/>
    <property type="project" value="TreeGrafter"/>
</dbReference>
<name>A0A8J6ABW0_GALPY</name>
<evidence type="ECO:0000259" key="2">
    <source>
        <dbReference type="Pfam" id="PF03016"/>
    </source>
</evidence>
<comment type="caution">
    <text evidence="3">The sequence shown here is derived from an EMBL/GenBank/DDBJ whole genome shotgun (WGS) entry which is preliminary data.</text>
</comment>
<dbReference type="Proteomes" id="UP000700334">
    <property type="component" value="Unassembled WGS sequence"/>
</dbReference>
<protein>
    <submittedName>
        <fullName evidence="3">Exostosin-1</fullName>
    </submittedName>
</protein>
<feature type="domain" description="Exostosin GT47" evidence="2">
    <location>
        <begin position="250"/>
        <end position="297"/>
    </location>
</feature>
<dbReference type="InterPro" id="IPR004263">
    <property type="entry name" value="Exostosin"/>
</dbReference>
<dbReference type="GO" id="GO:0015012">
    <property type="term" value="P:heparan sulfate proteoglycan biosynthetic process"/>
    <property type="evidence" value="ECO:0007669"/>
    <property type="project" value="UniProtKB-ARBA"/>
</dbReference>
<reference evidence="3" key="1">
    <citation type="journal article" date="2021" name="Evol. Appl.">
        <title>The genome of the Pyrenean desman and the effects of bottlenecks and inbreeding on the genomic landscape of an endangered species.</title>
        <authorList>
            <person name="Escoda L."/>
            <person name="Castresana J."/>
        </authorList>
    </citation>
    <scope>NUCLEOTIDE SEQUENCE</scope>
    <source>
        <strain evidence="3">IBE-C5619</strain>
    </source>
</reference>
<dbReference type="Pfam" id="PF03016">
    <property type="entry name" value="Exostosin_GT47"/>
    <property type="match status" value="1"/>
</dbReference>
<evidence type="ECO:0000313" key="3">
    <source>
        <dbReference type="EMBL" id="KAG8515535.1"/>
    </source>
</evidence>